<sequence length="299" mass="32286">MPNIAKTLATAAACIAVLFGCQTVPTPRTMHVNGFELPYVVEGQGIPVVFIHGGVSDYRTWDRQRAALAARGYQAISYTQRYFGPEPWVQSWPAFGIQTHADDLVSFLRGLSVGPVHLVAWSYGGQTALAVALDHPELVKSAFVFEPSHPTFVTDPAQLKALSDDGAAYAGPVVQAVRSGDNALAVKRLIDGVGERPSYFDAQSAATQAVQLDSAHSMAVIFDEKNVRQISCEQLAKIKRPVAIARGGQVRPYFRIIADEAARCLQRGGPIVVPGQKHMWPSEDAAGFAATVDEFLARK</sequence>
<feature type="domain" description="AB hydrolase-1" evidence="2">
    <location>
        <begin position="47"/>
        <end position="169"/>
    </location>
</feature>
<name>A0ABU8WL47_9BURK</name>
<evidence type="ECO:0000313" key="3">
    <source>
        <dbReference type="EMBL" id="MEJ8847493.1"/>
    </source>
</evidence>
<evidence type="ECO:0000256" key="1">
    <source>
        <dbReference type="ARBA" id="ARBA00022801"/>
    </source>
</evidence>
<gene>
    <name evidence="3" type="ORF">WKW82_12610</name>
</gene>
<reference evidence="3 4" key="1">
    <citation type="submission" date="2024-03" db="EMBL/GenBank/DDBJ databases">
        <title>Novel species of the genus Variovorax.</title>
        <authorList>
            <person name="Liu Q."/>
            <person name="Xin Y.-H."/>
        </authorList>
    </citation>
    <scope>NUCLEOTIDE SEQUENCE [LARGE SCALE GENOMIC DNA]</scope>
    <source>
        <strain evidence="3 4">KACC 18900</strain>
    </source>
</reference>
<protein>
    <submittedName>
        <fullName evidence="3">Alpha/beta hydrolase</fullName>
    </submittedName>
</protein>
<accession>A0ABU8WL47</accession>
<dbReference type="PANTHER" id="PTHR43798">
    <property type="entry name" value="MONOACYLGLYCEROL LIPASE"/>
    <property type="match status" value="1"/>
</dbReference>
<dbReference type="PANTHER" id="PTHR43798:SF31">
    <property type="entry name" value="AB HYDROLASE SUPERFAMILY PROTEIN YCLE"/>
    <property type="match status" value="1"/>
</dbReference>
<dbReference type="GO" id="GO:0016787">
    <property type="term" value="F:hydrolase activity"/>
    <property type="evidence" value="ECO:0007669"/>
    <property type="project" value="UniProtKB-KW"/>
</dbReference>
<dbReference type="Gene3D" id="3.40.50.1820">
    <property type="entry name" value="alpha/beta hydrolase"/>
    <property type="match status" value="1"/>
</dbReference>
<comment type="caution">
    <text evidence="3">The sequence shown here is derived from an EMBL/GenBank/DDBJ whole genome shotgun (WGS) entry which is preliminary data.</text>
</comment>
<proteinExistence type="predicted"/>
<organism evidence="3 4">
    <name type="scientific">Variovorax rhizosphaerae</name>
    <dbReference type="NCBI Taxonomy" id="1836200"/>
    <lineage>
        <taxon>Bacteria</taxon>
        <taxon>Pseudomonadati</taxon>
        <taxon>Pseudomonadota</taxon>
        <taxon>Betaproteobacteria</taxon>
        <taxon>Burkholderiales</taxon>
        <taxon>Comamonadaceae</taxon>
        <taxon>Variovorax</taxon>
    </lineage>
</organism>
<dbReference type="InterPro" id="IPR000073">
    <property type="entry name" value="AB_hydrolase_1"/>
</dbReference>
<dbReference type="RefSeq" id="WP_340342623.1">
    <property type="nucleotide sequence ID" value="NZ_JBBKZT010000005.1"/>
</dbReference>
<dbReference type="InterPro" id="IPR029058">
    <property type="entry name" value="AB_hydrolase_fold"/>
</dbReference>
<keyword evidence="4" id="KW-1185">Reference proteome</keyword>
<dbReference type="Pfam" id="PF00561">
    <property type="entry name" value="Abhydrolase_1"/>
    <property type="match status" value="1"/>
</dbReference>
<evidence type="ECO:0000313" key="4">
    <source>
        <dbReference type="Proteomes" id="UP001385892"/>
    </source>
</evidence>
<keyword evidence="1 3" id="KW-0378">Hydrolase</keyword>
<evidence type="ECO:0000259" key="2">
    <source>
        <dbReference type="Pfam" id="PF00561"/>
    </source>
</evidence>
<dbReference type="EMBL" id="JBBKZT010000005">
    <property type="protein sequence ID" value="MEJ8847493.1"/>
    <property type="molecule type" value="Genomic_DNA"/>
</dbReference>
<dbReference type="Proteomes" id="UP001385892">
    <property type="component" value="Unassembled WGS sequence"/>
</dbReference>
<dbReference type="InterPro" id="IPR050266">
    <property type="entry name" value="AB_hydrolase_sf"/>
</dbReference>
<dbReference type="SUPFAM" id="SSF53474">
    <property type="entry name" value="alpha/beta-Hydrolases"/>
    <property type="match status" value="1"/>
</dbReference>
<dbReference type="PROSITE" id="PS51257">
    <property type="entry name" value="PROKAR_LIPOPROTEIN"/>
    <property type="match status" value="1"/>
</dbReference>